<dbReference type="InterPro" id="IPR010996">
    <property type="entry name" value="HHH_MUS81"/>
</dbReference>
<feature type="domain" description="Crossover junction endonuclease MUS81-like HHH" evidence="2">
    <location>
        <begin position="50"/>
        <end position="120"/>
    </location>
</feature>
<organism evidence="3 4">
    <name type="scientific">Phytophthora pseudosyringae</name>
    <dbReference type="NCBI Taxonomy" id="221518"/>
    <lineage>
        <taxon>Eukaryota</taxon>
        <taxon>Sar</taxon>
        <taxon>Stramenopiles</taxon>
        <taxon>Oomycota</taxon>
        <taxon>Peronosporomycetes</taxon>
        <taxon>Peronosporales</taxon>
        <taxon>Peronosporaceae</taxon>
        <taxon>Phytophthora</taxon>
    </lineage>
</organism>
<evidence type="ECO:0000259" key="2">
    <source>
        <dbReference type="Pfam" id="PF14716"/>
    </source>
</evidence>
<sequence>MMATQIEQILLSGELKDKTAWLNISSQDEEKRKPPRLVLEVRNAKAKRRENQKLVDELANFGEHELYFRSGGKGTTHLRAARALQSTDTVITSGDEAHREVPLVGPTIADKIDQILKHGRIVHDTIPSSSAGIRAAPIVTDLRENLAVRSANQPIVDALLDYGDSHLHSGHRGRGITHLGAAKAIRDAGVVVMLGEQAVEAIKQVGAQVDAKIDHFLKNGHIDSDQDDDDEQGEEGSEFGVREPLDTPPIVYEVRSKPAQLEGNQGLVDALSAHGEMQLAKWHTGRGTAFMRAARRLCDAFELVISGSVAKAFGCIGDKVVSFIDTMVMFKPPKQAKSRDAGVPPWFALVLHFSGILKKLSSQRTR</sequence>
<name>A0A8T1W8P4_9STRA</name>
<keyword evidence="4" id="KW-1185">Reference proteome</keyword>
<dbReference type="EMBL" id="JAGDFM010000042">
    <property type="protein sequence ID" value="KAG7389651.1"/>
    <property type="molecule type" value="Genomic_DNA"/>
</dbReference>
<dbReference type="Proteomes" id="UP000694044">
    <property type="component" value="Unassembled WGS sequence"/>
</dbReference>
<evidence type="ECO:0000313" key="4">
    <source>
        <dbReference type="Proteomes" id="UP000694044"/>
    </source>
</evidence>
<evidence type="ECO:0000313" key="3">
    <source>
        <dbReference type="EMBL" id="KAG7389651.1"/>
    </source>
</evidence>
<feature type="compositionally biased region" description="Acidic residues" evidence="1">
    <location>
        <begin position="225"/>
        <end position="237"/>
    </location>
</feature>
<evidence type="ECO:0000256" key="1">
    <source>
        <dbReference type="SAM" id="MobiDB-lite"/>
    </source>
</evidence>
<dbReference type="OrthoDB" id="108381at2759"/>
<dbReference type="Pfam" id="PF14716">
    <property type="entry name" value="HHH_8"/>
    <property type="match status" value="1"/>
</dbReference>
<reference evidence="3" key="1">
    <citation type="submission" date="2021-02" db="EMBL/GenBank/DDBJ databases">
        <authorList>
            <person name="Palmer J.M."/>
        </authorList>
    </citation>
    <scope>NUCLEOTIDE SEQUENCE</scope>
    <source>
        <strain evidence="3">SCRP734</strain>
    </source>
</reference>
<protein>
    <recommendedName>
        <fullName evidence="2">Crossover junction endonuclease MUS81-like HHH domain-containing protein</fullName>
    </recommendedName>
</protein>
<comment type="caution">
    <text evidence="3">The sequence shown here is derived from an EMBL/GenBank/DDBJ whole genome shotgun (WGS) entry which is preliminary data.</text>
</comment>
<dbReference type="AlphaFoldDB" id="A0A8T1W8P4"/>
<feature type="region of interest" description="Disordered" evidence="1">
    <location>
        <begin position="219"/>
        <end position="244"/>
    </location>
</feature>
<accession>A0A8T1W8P4</accession>
<proteinExistence type="predicted"/>
<gene>
    <name evidence="3" type="ORF">PHYPSEUDO_010048</name>
</gene>